<feature type="transmembrane region" description="Helical" evidence="1">
    <location>
        <begin position="47"/>
        <end position="68"/>
    </location>
</feature>
<reference evidence="2 3" key="1">
    <citation type="submission" date="2019-07" db="EMBL/GenBank/DDBJ databases">
        <title>Whole genome shotgun sequence of Actinotalea fermentans NBRC 105374.</title>
        <authorList>
            <person name="Hosoyama A."/>
            <person name="Uohara A."/>
            <person name="Ohji S."/>
            <person name="Ichikawa N."/>
        </authorList>
    </citation>
    <scope>NUCLEOTIDE SEQUENCE [LARGE SCALE GENOMIC DNA]</scope>
    <source>
        <strain evidence="2 3">NBRC 105374</strain>
    </source>
</reference>
<evidence type="ECO:0000313" key="3">
    <source>
        <dbReference type="Proteomes" id="UP000321484"/>
    </source>
</evidence>
<keyword evidence="1" id="KW-1133">Transmembrane helix</keyword>
<dbReference type="PANTHER" id="PTHR37305:SF1">
    <property type="entry name" value="MEMBRANE PROTEIN"/>
    <property type="match status" value="1"/>
</dbReference>
<dbReference type="GO" id="GO:0140359">
    <property type="term" value="F:ABC-type transporter activity"/>
    <property type="evidence" value="ECO:0007669"/>
    <property type="project" value="InterPro"/>
</dbReference>
<comment type="caution">
    <text evidence="2">The sequence shown here is derived from an EMBL/GenBank/DDBJ whole genome shotgun (WGS) entry which is preliminary data.</text>
</comment>
<dbReference type="RefSeq" id="WP_034246076.1">
    <property type="nucleotide sequence ID" value="NZ_BJYK01000002.1"/>
</dbReference>
<evidence type="ECO:0000313" key="2">
    <source>
        <dbReference type="EMBL" id="GEN79674.1"/>
    </source>
</evidence>
<sequence length="286" mass="29171">MTAATLDPSGSVAAVPGRSAARPVRGLTFPGVLRSEWIKTWSLRSTVWSLGIAIVLMTGTTALVAWGGSTDPVAGELSAAELIGPGGYFAQLVLAVLGVLTITGEYSTGQIRSTVVAVPRRIPALAAKAIVLAVVAALTTLVGVVTATIAGMPFHDGLGVTLDLSDGETLRLLGGMPLYVAGIALLGFAIGALVRSSPGALGIVLGLLLVVEQVVAAIPLAFFDRLEPLLPSNAGSRLVMTQANVDALNAASVGVDLGPWQGFGVLLTWVAVLLVLAAVLLRRRDA</sequence>
<keyword evidence="1" id="KW-0472">Membrane</keyword>
<dbReference type="AlphaFoldDB" id="A0A511YWT7"/>
<dbReference type="GO" id="GO:0005886">
    <property type="term" value="C:plasma membrane"/>
    <property type="evidence" value="ECO:0007669"/>
    <property type="project" value="UniProtKB-SubCell"/>
</dbReference>
<feature type="transmembrane region" description="Helical" evidence="1">
    <location>
        <begin position="88"/>
        <end position="108"/>
    </location>
</feature>
<feature type="transmembrane region" description="Helical" evidence="1">
    <location>
        <begin position="129"/>
        <end position="152"/>
    </location>
</feature>
<gene>
    <name evidence="2" type="ORF">AFE02nite_14080</name>
</gene>
<protein>
    <submittedName>
        <fullName evidence="2">ABC transporter permease</fullName>
    </submittedName>
</protein>
<name>A0A511YWT7_9CELL</name>
<keyword evidence="1" id="KW-0812">Transmembrane</keyword>
<feature type="transmembrane region" description="Helical" evidence="1">
    <location>
        <begin position="260"/>
        <end position="281"/>
    </location>
</feature>
<proteinExistence type="predicted"/>
<organism evidence="2 3">
    <name type="scientific">Actinotalea fermentans</name>
    <dbReference type="NCBI Taxonomy" id="43671"/>
    <lineage>
        <taxon>Bacteria</taxon>
        <taxon>Bacillati</taxon>
        <taxon>Actinomycetota</taxon>
        <taxon>Actinomycetes</taxon>
        <taxon>Micrococcales</taxon>
        <taxon>Cellulomonadaceae</taxon>
        <taxon>Actinotalea</taxon>
    </lineage>
</organism>
<feature type="transmembrane region" description="Helical" evidence="1">
    <location>
        <begin position="172"/>
        <end position="194"/>
    </location>
</feature>
<dbReference type="Proteomes" id="UP000321484">
    <property type="component" value="Unassembled WGS sequence"/>
</dbReference>
<dbReference type="PANTHER" id="PTHR37305">
    <property type="entry name" value="INTEGRAL MEMBRANE PROTEIN-RELATED"/>
    <property type="match status" value="1"/>
</dbReference>
<feature type="transmembrane region" description="Helical" evidence="1">
    <location>
        <begin position="201"/>
        <end position="223"/>
    </location>
</feature>
<accession>A0A511YWT7</accession>
<dbReference type="EMBL" id="BJYK01000002">
    <property type="protein sequence ID" value="GEN79674.1"/>
    <property type="molecule type" value="Genomic_DNA"/>
</dbReference>
<dbReference type="OrthoDB" id="3297477at2"/>
<evidence type="ECO:0000256" key="1">
    <source>
        <dbReference type="SAM" id="Phobius"/>
    </source>
</evidence>
<keyword evidence="3" id="KW-1185">Reference proteome</keyword>